<comment type="subunit">
    <text evidence="24">Homodimer. Interacts with lysosomal protein GLMP (via lumenal domain); the interaction starts while both proteins are still in the endoplasmic reticulum and is required for stabilization of MFSD1 in lysosomes but has no direct effect on its targeting to lysosomes or transporter activity.</text>
</comment>
<feature type="domain" description="Major facilitator superfamily (MFS) profile" evidence="28">
    <location>
        <begin position="105"/>
        <end position="509"/>
    </location>
</feature>
<evidence type="ECO:0000256" key="15">
    <source>
        <dbReference type="ARBA" id="ARBA00044899"/>
    </source>
</evidence>
<evidence type="ECO:0000256" key="10">
    <source>
        <dbReference type="ARBA" id="ARBA00044881"/>
    </source>
</evidence>
<feature type="chain" id="PRO_5007284212" description="Lysosomal dipeptide transporter MFSD1" evidence="27">
    <location>
        <begin position="19"/>
        <end position="552"/>
    </location>
</feature>
<feature type="region of interest" description="Disordered" evidence="25">
    <location>
        <begin position="66"/>
        <end position="86"/>
    </location>
</feature>
<evidence type="ECO:0000256" key="6">
    <source>
        <dbReference type="ARBA" id="ARBA00023136"/>
    </source>
</evidence>
<evidence type="ECO:0000256" key="7">
    <source>
        <dbReference type="ARBA" id="ARBA00023228"/>
    </source>
</evidence>
<evidence type="ECO:0000256" key="2">
    <source>
        <dbReference type="ARBA" id="ARBA00008335"/>
    </source>
</evidence>
<dbReference type="InterPro" id="IPR020846">
    <property type="entry name" value="MFS_dom"/>
</dbReference>
<dbReference type="AlphaFoldDB" id="A0A131Y2M0"/>
<evidence type="ECO:0000256" key="16">
    <source>
        <dbReference type="ARBA" id="ARBA00044900"/>
    </source>
</evidence>
<feature type="transmembrane region" description="Helical" evidence="26">
    <location>
        <begin position="329"/>
        <end position="351"/>
    </location>
</feature>
<dbReference type="InterPro" id="IPR036259">
    <property type="entry name" value="MFS_trans_sf"/>
</dbReference>
<comment type="function">
    <text evidence="23">Lysosomal dipeptide uniporter that selectively exports lysine, arginine or histidine-containing dipeptides with a net positive charge from the lysosome lumen into the cytosol. Could play a role in a specific type of protein O-glycosylation indirectly regulating macrophages migration and tissue invasion. Also essential for liver homeostasis.</text>
</comment>
<feature type="compositionally biased region" description="Basic and acidic residues" evidence="25">
    <location>
        <begin position="535"/>
        <end position="552"/>
    </location>
</feature>
<comment type="catalytic activity">
    <reaction evidence="16">
        <text>L-lysyl-L-lysine(out) = L-lysyl-L-lysine(in)</text>
        <dbReference type="Rhea" id="RHEA:79403"/>
        <dbReference type="ChEBI" id="CHEBI:229956"/>
    </reaction>
</comment>
<dbReference type="GO" id="GO:0005765">
    <property type="term" value="C:lysosomal membrane"/>
    <property type="evidence" value="ECO:0007669"/>
    <property type="project" value="UniProtKB-SubCell"/>
</dbReference>
<feature type="transmembrane region" description="Helical" evidence="26">
    <location>
        <begin position="180"/>
        <end position="204"/>
    </location>
</feature>
<comment type="catalytic activity">
    <reaction evidence="15">
        <text>L-arginyl-L-alpha-amino acid(out) = L-arginyl-L-alpha-amino acid(in)</text>
        <dbReference type="Rhea" id="RHEA:79371"/>
        <dbReference type="ChEBI" id="CHEBI:84315"/>
    </reaction>
</comment>
<comment type="catalytic activity">
    <reaction evidence="9">
        <text>L-histidyl-glycine(out) = L-histidyl-glycine(in)</text>
        <dbReference type="Rhea" id="RHEA:79395"/>
        <dbReference type="ChEBI" id="CHEBI:229957"/>
    </reaction>
</comment>
<keyword evidence="27" id="KW-0732">Signal</keyword>
<protein>
    <recommendedName>
        <fullName evidence="21">Lysosomal dipeptide transporter MFSD1</fullName>
    </recommendedName>
    <alternativeName>
        <fullName evidence="22">Major facilitator superfamily domain-containing protein 1</fullName>
    </alternativeName>
</protein>
<proteinExistence type="evidence at transcript level"/>
<evidence type="ECO:0000256" key="25">
    <source>
        <dbReference type="SAM" id="MobiDB-lite"/>
    </source>
</evidence>
<dbReference type="EMBL" id="GEFM01002669">
    <property type="protein sequence ID" value="JAP73127.1"/>
    <property type="molecule type" value="mRNA"/>
</dbReference>
<feature type="compositionally biased region" description="Basic and acidic residues" evidence="25">
    <location>
        <begin position="74"/>
        <end position="84"/>
    </location>
</feature>
<dbReference type="PANTHER" id="PTHR23512:SF3">
    <property type="entry name" value="MAJOR FACILITATOR SUPERFAMILY DOMAIN-CONTAINING PROTEIN 1"/>
    <property type="match status" value="1"/>
</dbReference>
<comment type="catalytic activity">
    <reaction evidence="10">
        <text>L-alpha-aminoacyl-L-arginine(out) = L-alpha-aminoacyl-L-arginine(in)</text>
        <dbReference type="Rhea" id="RHEA:79367"/>
        <dbReference type="ChEBI" id="CHEBI:229968"/>
    </reaction>
</comment>
<keyword evidence="4 26" id="KW-0812">Transmembrane</keyword>
<feature type="transmembrane region" description="Helical" evidence="26">
    <location>
        <begin position="423"/>
        <end position="445"/>
    </location>
</feature>
<dbReference type="GO" id="GO:0022857">
    <property type="term" value="F:transmembrane transporter activity"/>
    <property type="evidence" value="ECO:0007669"/>
    <property type="project" value="InterPro"/>
</dbReference>
<accession>A0A131Y2M0</accession>
<evidence type="ECO:0000256" key="12">
    <source>
        <dbReference type="ARBA" id="ARBA00044891"/>
    </source>
</evidence>
<evidence type="ECO:0000256" key="3">
    <source>
        <dbReference type="ARBA" id="ARBA00022448"/>
    </source>
</evidence>
<comment type="catalytic activity">
    <reaction evidence="11">
        <text>L-alpha-aminoacyl-L-histidine(out) = L-alpha-aminoacyl-L-histidine(in)</text>
        <dbReference type="Rhea" id="RHEA:79375"/>
        <dbReference type="ChEBI" id="CHEBI:229967"/>
    </reaction>
</comment>
<evidence type="ECO:0000256" key="1">
    <source>
        <dbReference type="ARBA" id="ARBA00004155"/>
    </source>
</evidence>
<evidence type="ECO:0000256" key="5">
    <source>
        <dbReference type="ARBA" id="ARBA00022989"/>
    </source>
</evidence>
<keyword evidence="29" id="KW-0762">Sugar transport</keyword>
<evidence type="ECO:0000256" key="23">
    <source>
        <dbReference type="ARBA" id="ARBA00045709"/>
    </source>
</evidence>
<keyword evidence="5 26" id="KW-1133">Transmembrane helix</keyword>
<evidence type="ECO:0000256" key="22">
    <source>
        <dbReference type="ARBA" id="ARBA00045018"/>
    </source>
</evidence>
<comment type="subcellular location">
    <subcellularLocation>
        <location evidence="1">Lysosome membrane</location>
        <topology evidence="1">Multi-pass membrane protein</topology>
    </subcellularLocation>
</comment>
<name>A0A131Y2M0_IXORI</name>
<feature type="transmembrane region" description="Helical" evidence="26">
    <location>
        <begin position="482"/>
        <end position="505"/>
    </location>
</feature>
<comment type="catalytic activity">
    <reaction evidence="20">
        <text>L-lysyl-glycine(out) = L-lysyl-glycine(in)</text>
        <dbReference type="Rhea" id="RHEA:79407"/>
        <dbReference type="ChEBI" id="CHEBI:191202"/>
    </reaction>
</comment>
<evidence type="ECO:0000256" key="19">
    <source>
        <dbReference type="ARBA" id="ARBA00044919"/>
    </source>
</evidence>
<comment type="similarity">
    <text evidence="2">Belongs to the major facilitator superfamily.</text>
</comment>
<evidence type="ECO:0000256" key="14">
    <source>
        <dbReference type="ARBA" id="ARBA00044898"/>
    </source>
</evidence>
<dbReference type="CDD" id="cd17340">
    <property type="entry name" value="MFS_MFSD1"/>
    <property type="match status" value="1"/>
</dbReference>
<evidence type="ECO:0000256" key="9">
    <source>
        <dbReference type="ARBA" id="ARBA00044878"/>
    </source>
</evidence>
<evidence type="ECO:0000256" key="17">
    <source>
        <dbReference type="ARBA" id="ARBA00044903"/>
    </source>
</evidence>
<feature type="transmembrane region" description="Helical" evidence="26">
    <location>
        <begin position="275"/>
        <end position="299"/>
    </location>
</feature>
<evidence type="ECO:0000259" key="28">
    <source>
        <dbReference type="PROSITE" id="PS50850"/>
    </source>
</evidence>
<dbReference type="Gene3D" id="1.20.1250.20">
    <property type="entry name" value="MFS general substrate transporter like domains"/>
    <property type="match status" value="2"/>
</dbReference>
<reference evidence="29" key="1">
    <citation type="submission" date="2016-02" db="EMBL/GenBank/DDBJ databases">
        <title>RNAseq analyses of the midgut from blood- or serum-fed Ixodes ricinus ticks.</title>
        <authorList>
            <person name="Perner J."/>
            <person name="Provaznik J."/>
            <person name="Schrenkova J."/>
            <person name="Urbanova V."/>
            <person name="Ribeiro J.M."/>
            <person name="Kopacek P."/>
        </authorList>
    </citation>
    <scope>NUCLEOTIDE SEQUENCE</scope>
    <source>
        <tissue evidence="29">Gut</tissue>
    </source>
</reference>
<evidence type="ECO:0000256" key="13">
    <source>
        <dbReference type="ARBA" id="ARBA00044893"/>
    </source>
</evidence>
<comment type="catalytic activity">
    <reaction evidence="8">
        <text>L-lysyl-L-alanine(out) = L-lysyl-L-alanine(in)</text>
        <dbReference type="Rhea" id="RHEA:79399"/>
        <dbReference type="ChEBI" id="CHEBI:229954"/>
    </reaction>
</comment>
<evidence type="ECO:0000313" key="29">
    <source>
        <dbReference type="EMBL" id="JAP73127.1"/>
    </source>
</evidence>
<feature type="signal peptide" evidence="27">
    <location>
        <begin position="1"/>
        <end position="18"/>
    </location>
</feature>
<evidence type="ECO:0000256" key="21">
    <source>
        <dbReference type="ARBA" id="ARBA00044985"/>
    </source>
</evidence>
<evidence type="ECO:0000256" key="20">
    <source>
        <dbReference type="ARBA" id="ARBA00044924"/>
    </source>
</evidence>
<comment type="catalytic activity">
    <reaction evidence="18">
        <text>L-histidyl-L-alpha-amino acid(out) = L-histidyl-L-alpha-amino acid(in)</text>
        <dbReference type="Rhea" id="RHEA:79379"/>
        <dbReference type="ChEBI" id="CHEBI:229964"/>
    </reaction>
</comment>
<feature type="transmembrane region" description="Helical" evidence="26">
    <location>
        <begin position="457"/>
        <end position="476"/>
    </location>
</feature>
<dbReference type="PANTHER" id="PTHR23512">
    <property type="entry name" value="MAJOR FACILITATOR SUPERFAMILY DOMAIN-CONTAINING PROTEIN 1"/>
    <property type="match status" value="1"/>
</dbReference>
<evidence type="ECO:0000256" key="24">
    <source>
        <dbReference type="ARBA" id="ARBA00046376"/>
    </source>
</evidence>
<comment type="catalytic activity">
    <reaction evidence="19">
        <text>L-alanyl-L-lysine(out) = L-alanyl-L-lysine(in)</text>
        <dbReference type="Rhea" id="RHEA:79415"/>
        <dbReference type="ChEBI" id="CHEBI:192470"/>
    </reaction>
</comment>
<comment type="catalytic activity">
    <reaction evidence="17">
        <text>L-arginyl-glycine(out) = L-arginyl-glycine(in)</text>
        <dbReference type="Rhea" id="RHEA:79391"/>
        <dbReference type="ChEBI" id="CHEBI:229955"/>
    </reaction>
</comment>
<dbReference type="SUPFAM" id="SSF103473">
    <property type="entry name" value="MFS general substrate transporter"/>
    <property type="match status" value="1"/>
</dbReference>
<evidence type="ECO:0000256" key="18">
    <source>
        <dbReference type="ARBA" id="ARBA00044912"/>
    </source>
</evidence>
<feature type="region of interest" description="Disordered" evidence="25">
    <location>
        <begin position="522"/>
        <end position="552"/>
    </location>
</feature>
<dbReference type="Pfam" id="PF07690">
    <property type="entry name" value="MFS_1"/>
    <property type="match status" value="1"/>
</dbReference>
<keyword evidence="3" id="KW-0813">Transport</keyword>
<comment type="catalytic activity">
    <reaction evidence="13">
        <text>L-alpha-aminoacyl-L-lysine(out) = L-alpha-aminoacyl-L-lysine(in)</text>
        <dbReference type="Rhea" id="RHEA:79383"/>
        <dbReference type="ChEBI" id="CHEBI:229966"/>
    </reaction>
</comment>
<comment type="catalytic activity">
    <reaction evidence="12">
        <text>L-lysyl-L-alpha-amino acid(out) = L-lysyl-L-alpha-amino acid(in)</text>
        <dbReference type="Rhea" id="RHEA:79387"/>
        <dbReference type="ChEBI" id="CHEBI:229965"/>
    </reaction>
</comment>
<feature type="transmembrane region" description="Helical" evidence="26">
    <location>
        <begin position="395"/>
        <end position="417"/>
    </location>
</feature>
<evidence type="ECO:0000256" key="27">
    <source>
        <dbReference type="SAM" id="SignalP"/>
    </source>
</evidence>
<evidence type="ECO:0000256" key="26">
    <source>
        <dbReference type="SAM" id="Phobius"/>
    </source>
</evidence>
<evidence type="ECO:0000256" key="8">
    <source>
        <dbReference type="ARBA" id="ARBA00044876"/>
    </source>
</evidence>
<keyword evidence="7" id="KW-0458">Lysosome</keyword>
<keyword evidence="6 26" id="KW-0472">Membrane</keyword>
<feature type="transmembrane region" description="Helical" evidence="26">
    <location>
        <begin position="371"/>
        <end position="388"/>
    </location>
</feature>
<feature type="transmembrane region" description="Helical" evidence="26">
    <location>
        <begin position="106"/>
        <end position="124"/>
    </location>
</feature>
<feature type="transmembrane region" description="Helical" evidence="26">
    <location>
        <begin position="153"/>
        <end position="173"/>
    </location>
</feature>
<evidence type="ECO:0000256" key="4">
    <source>
        <dbReference type="ARBA" id="ARBA00022692"/>
    </source>
</evidence>
<organism evidence="29">
    <name type="scientific">Ixodes ricinus</name>
    <name type="common">Common tick</name>
    <name type="synonym">Acarus ricinus</name>
    <dbReference type="NCBI Taxonomy" id="34613"/>
    <lineage>
        <taxon>Eukaryota</taxon>
        <taxon>Metazoa</taxon>
        <taxon>Ecdysozoa</taxon>
        <taxon>Arthropoda</taxon>
        <taxon>Chelicerata</taxon>
        <taxon>Arachnida</taxon>
        <taxon>Acari</taxon>
        <taxon>Parasitiformes</taxon>
        <taxon>Ixodida</taxon>
        <taxon>Ixodoidea</taxon>
        <taxon>Ixodidae</taxon>
        <taxon>Ixodinae</taxon>
        <taxon>Ixodes</taxon>
    </lineage>
</organism>
<comment type="catalytic activity">
    <reaction evidence="14">
        <text>L-aspartyl-L-lysine(out) = L-aspartyl-L-lysine(in)</text>
        <dbReference type="Rhea" id="RHEA:79411"/>
        <dbReference type="ChEBI" id="CHEBI:229953"/>
    </reaction>
</comment>
<dbReference type="PROSITE" id="PS50850">
    <property type="entry name" value="MFS"/>
    <property type="match status" value="1"/>
</dbReference>
<sequence>MPGMSSAVVDFLVVLLQGQVHLVVKPHTIQRSNRRISFAGLWVQQQDNPTGAAAEEMAEDETNLIRGEQPPALDDPHEGPSRNEDDVEYEKPQWCGKAFCDPSTRAHRLIVLVFLCFLSFGSYYCSDNPGALQTQIESTMVIKTSEFSSLYSWYSWPNTVLCFLGGFLIDRVFGIRMGAIIFSTIIIVGQVVFALGALVNRFWLMQFGRFIFGVGGESLVVAQNAYSVCWFKDKELNTVFGLQLSISRLGSMANFMTMPFLFTSFSKLYSGTTGLGVTLLVAAFWCLLSMLCAVVLAVLDRRAARILKREAAQTGEVVRLQDVRNFPRTFWMLCFVCVSYYVTLFPFIGLGTVFFQRKFRFGAVEANLVDSIPYLISAFACPVFGIVVDLVGRNLLWVTVAVVGTLVSHSLLAFTFINPWVAMVYMGLNYSLLACSFWPLVAMVVPERQLGTAYGMMLSVQNLGLALISMVSGMIVDSSGYFMLEVFFLAWVCCALIACLLLLMVTASQGAMELTPVTQTLEKRHPGTNNRRRRGPEARDVVPIEESKLTDR</sequence>
<dbReference type="InterPro" id="IPR052187">
    <property type="entry name" value="MFSD1"/>
</dbReference>
<evidence type="ECO:0000256" key="11">
    <source>
        <dbReference type="ARBA" id="ARBA00044884"/>
    </source>
</evidence>
<dbReference type="InterPro" id="IPR011701">
    <property type="entry name" value="MFS"/>
</dbReference>